<dbReference type="InterPro" id="IPR001739">
    <property type="entry name" value="Methyl_CpG_DNA-bd"/>
</dbReference>
<reference evidence="15" key="2">
    <citation type="submission" date="2025-09" db="UniProtKB">
        <authorList>
            <consortium name="Ensembl"/>
        </authorList>
    </citation>
    <scope>IDENTIFICATION</scope>
</reference>
<feature type="region of interest" description="Disordered" evidence="13">
    <location>
        <begin position="369"/>
        <end position="388"/>
    </location>
</feature>
<dbReference type="FunFam" id="1.10.340.30:FF:000051">
    <property type="entry name" value="Methyl-CpG-binding domain protein 4"/>
    <property type="match status" value="1"/>
</dbReference>
<dbReference type="SMART" id="SM00391">
    <property type="entry name" value="MBD"/>
    <property type="match status" value="1"/>
</dbReference>
<dbReference type="PANTHER" id="PTHR15074:SF7">
    <property type="entry name" value="METHYL-CPG-BINDING DOMAIN PROTEIN 4"/>
    <property type="match status" value="1"/>
</dbReference>
<keyword evidence="7" id="KW-0539">Nucleus</keyword>
<evidence type="ECO:0000256" key="10">
    <source>
        <dbReference type="ARBA" id="ARBA00069821"/>
    </source>
</evidence>
<gene>
    <name evidence="15" type="primary">MBD4</name>
    <name evidence="15" type="synonym">LOC115166343</name>
</gene>
<dbReference type="AlphaFoldDB" id="A0A674BYX1"/>
<dbReference type="OMA" id="CTPARES"/>
<keyword evidence="5" id="KW-0238">DNA-binding</keyword>
<dbReference type="Gene3D" id="1.10.340.30">
    <property type="entry name" value="Hypothetical protein, domain 2"/>
    <property type="match status" value="1"/>
</dbReference>
<dbReference type="Pfam" id="PF01429">
    <property type="entry name" value="MBD"/>
    <property type="match status" value="1"/>
</dbReference>
<dbReference type="PANTHER" id="PTHR15074">
    <property type="entry name" value="METHYL-CPG-BINDING PROTEIN"/>
    <property type="match status" value="1"/>
</dbReference>
<comment type="function">
    <text evidence="8">Mismatch-specific DNA N-glycosylase involved in DNA repair. Has thymine glycosylase activity and is specific for G:T mismatches within methylated and unmethylated CpG sites. Can also remove uracil or 5-fluorouracil in G:U mismatches. Has no lyase activity. Was first identified as methyl-CpG-binding protein.</text>
</comment>
<evidence type="ECO:0000256" key="4">
    <source>
        <dbReference type="ARBA" id="ARBA00022801"/>
    </source>
</evidence>
<dbReference type="InterPro" id="IPR045138">
    <property type="entry name" value="MeCP2/MBD4"/>
</dbReference>
<dbReference type="InterPro" id="IPR016177">
    <property type="entry name" value="DNA-bd_dom_sf"/>
</dbReference>
<dbReference type="GO" id="GO:0006281">
    <property type="term" value="P:DNA repair"/>
    <property type="evidence" value="ECO:0007669"/>
    <property type="project" value="UniProtKB-KW"/>
</dbReference>
<dbReference type="SUPFAM" id="SSF54171">
    <property type="entry name" value="DNA-binding domain"/>
    <property type="match status" value="1"/>
</dbReference>
<comment type="subcellular location">
    <subcellularLocation>
        <location evidence="1">Nucleus</location>
    </subcellularLocation>
</comment>
<organism evidence="15 16">
    <name type="scientific">Salmo trutta</name>
    <name type="common">Brown trout</name>
    <dbReference type="NCBI Taxonomy" id="8032"/>
    <lineage>
        <taxon>Eukaryota</taxon>
        <taxon>Metazoa</taxon>
        <taxon>Chordata</taxon>
        <taxon>Craniata</taxon>
        <taxon>Vertebrata</taxon>
        <taxon>Euteleostomi</taxon>
        <taxon>Actinopterygii</taxon>
        <taxon>Neopterygii</taxon>
        <taxon>Teleostei</taxon>
        <taxon>Protacanthopterygii</taxon>
        <taxon>Salmoniformes</taxon>
        <taxon>Salmonidae</taxon>
        <taxon>Salmoninae</taxon>
        <taxon>Salmo</taxon>
    </lineage>
</organism>
<dbReference type="Proteomes" id="UP000472277">
    <property type="component" value="Chromosome 28"/>
</dbReference>
<evidence type="ECO:0000313" key="15">
    <source>
        <dbReference type="Ensembl" id="ENSSTUP00000076262.1"/>
    </source>
</evidence>
<keyword evidence="6" id="KW-0234">DNA repair</keyword>
<evidence type="ECO:0000256" key="12">
    <source>
        <dbReference type="ARBA" id="ARBA00083330"/>
    </source>
</evidence>
<keyword evidence="16" id="KW-1185">Reference proteome</keyword>
<dbReference type="GO" id="GO:0005634">
    <property type="term" value="C:nucleus"/>
    <property type="evidence" value="ECO:0007669"/>
    <property type="project" value="UniProtKB-SubCell"/>
</dbReference>
<feature type="compositionally biased region" description="Polar residues" evidence="13">
    <location>
        <begin position="602"/>
        <end position="613"/>
    </location>
</feature>
<dbReference type="CDD" id="cd01396">
    <property type="entry name" value="MeCP2_MBD"/>
    <property type="match status" value="1"/>
</dbReference>
<evidence type="ECO:0000256" key="2">
    <source>
        <dbReference type="ARBA" id="ARBA00022553"/>
    </source>
</evidence>
<keyword evidence="2" id="KW-0597">Phosphoprotein</keyword>
<comment type="subunit">
    <text evidence="9">Interacts with MLH1.</text>
</comment>
<evidence type="ECO:0000256" key="11">
    <source>
        <dbReference type="ARBA" id="ARBA00076709"/>
    </source>
</evidence>
<dbReference type="PROSITE" id="PS50982">
    <property type="entry name" value="MBD"/>
    <property type="match status" value="1"/>
</dbReference>
<accession>A0A674BYX1</accession>
<evidence type="ECO:0000256" key="3">
    <source>
        <dbReference type="ARBA" id="ARBA00022763"/>
    </source>
</evidence>
<evidence type="ECO:0000259" key="14">
    <source>
        <dbReference type="PROSITE" id="PS50982"/>
    </source>
</evidence>
<dbReference type="Gene3D" id="3.30.890.10">
    <property type="entry name" value="Methyl-cpg-binding Protein 2, Chain A"/>
    <property type="match status" value="1"/>
</dbReference>
<sequence length="613" mass="69131">MLSLDNHMYQAKTEPTVDTTCASPADNNTVTTRLKNNNLNTENPITDTHLNPNSDTDTMAVPGSYMIVNKEADPNAVKRQQTRQDEESCQPSSMPLGWVRVVRQRKSGKTAGKMDIYITSPQGQRFRSRASLQAFLLKDAGGDLQIDDFDFTKAKSGSVAVTPLPSQERQRKVHQEHTCHASEANIKEDRQNTEENMEEGSLFRKIASSAKSCKQRTRPRDKRTISTLQRPDMPPLARGNHRPAAGRGTETGHPSDTNEDIKETNMQASVRRGEDDETERRLKVVAVVDDVILEKSLQRRPGLLREKLLRLAPPTDLQDAHIGRGEQLPVSLLIVPVLRVQSASESEGKSEGVGVGKTEGVENIEAEVHDEELPSPQTTEGCCTPLKDSKSKLLGEKRKTSPYFSRKSLRDGLSQPRRKAFRKWTPPRSPFHLVQETLFHDPWKLLVATVFLNKTSGKMAIPVLWQFFKLYPSAEVTRGAEWKPLSVLLRSLGLYELRAKIIIRFSDEYLTKQWRYPIELHGIGKYGNDSYRIFCVEEWRQVEPQDHMLNKYHAWLWENHESRAPVHLATLGSSFILCLHKSNLIPRATVATATHPRPDSTAGETQDTALSTE</sequence>
<evidence type="ECO:0000313" key="16">
    <source>
        <dbReference type="Proteomes" id="UP000472277"/>
    </source>
</evidence>
<evidence type="ECO:0000256" key="6">
    <source>
        <dbReference type="ARBA" id="ARBA00023204"/>
    </source>
</evidence>
<evidence type="ECO:0000256" key="7">
    <source>
        <dbReference type="ARBA" id="ARBA00023242"/>
    </source>
</evidence>
<feature type="compositionally biased region" description="Basic and acidic residues" evidence="13">
    <location>
        <begin position="168"/>
        <end position="193"/>
    </location>
</feature>
<dbReference type="Ensembl" id="ENSSTUT00000081079.1">
    <property type="protein sequence ID" value="ENSSTUP00000076262.1"/>
    <property type="gene ID" value="ENSSTUG00000033508.1"/>
</dbReference>
<evidence type="ECO:0000256" key="5">
    <source>
        <dbReference type="ARBA" id="ARBA00023125"/>
    </source>
</evidence>
<dbReference type="SUPFAM" id="SSF48150">
    <property type="entry name" value="DNA-glycosylase"/>
    <property type="match status" value="1"/>
</dbReference>
<dbReference type="GO" id="GO:0016787">
    <property type="term" value="F:hydrolase activity"/>
    <property type="evidence" value="ECO:0007669"/>
    <property type="project" value="UniProtKB-KW"/>
</dbReference>
<feature type="domain" description="MBD" evidence="14">
    <location>
        <begin position="84"/>
        <end position="156"/>
    </location>
</feature>
<dbReference type="InterPro" id="IPR011257">
    <property type="entry name" value="DNA_glycosylase"/>
</dbReference>
<evidence type="ECO:0000256" key="13">
    <source>
        <dbReference type="SAM" id="MobiDB-lite"/>
    </source>
</evidence>
<proteinExistence type="predicted"/>
<evidence type="ECO:0000256" key="1">
    <source>
        <dbReference type="ARBA" id="ARBA00004123"/>
    </source>
</evidence>
<evidence type="ECO:0000256" key="9">
    <source>
        <dbReference type="ARBA" id="ARBA00062707"/>
    </source>
</evidence>
<keyword evidence="4" id="KW-0378">Hydrolase</keyword>
<dbReference type="GeneTree" id="ENSGT00530000063687"/>
<name>A0A674BYX1_SALTR</name>
<evidence type="ECO:0000256" key="8">
    <source>
        <dbReference type="ARBA" id="ARBA00055831"/>
    </source>
</evidence>
<keyword evidence="3" id="KW-0227">DNA damage</keyword>
<feature type="region of interest" description="Disordered" evidence="13">
    <location>
        <begin position="590"/>
        <end position="613"/>
    </location>
</feature>
<dbReference type="InParanoid" id="A0A674BYX1"/>
<reference evidence="15" key="1">
    <citation type="submission" date="2025-08" db="UniProtKB">
        <authorList>
            <consortium name="Ensembl"/>
        </authorList>
    </citation>
    <scope>IDENTIFICATION</scope>
</reference>
<dbReference type="GO" id="GO:0003677">
    <property type="term" value="F:DNA binding"/>
    <property type="evidence" value="ECO:0007669"/>
    <property type="project" value="UniProtKB-KW"/>
</dbReference>
<protein>
    <recommendedName>
        <fullName evidence="10">Methyl-CpG-binding domain protein 4</fullName>
    </recommendedName>
    <alternativeName>
        <fullName evidence="11">Methyl-CpG-binding protein MBD4</fullName>
    </alternativeName>
    <alternativeName>
        <fullName evidence="12">Mismatch-specific DNA N-glycosylase</fullName>
    </alternativeName>
</protein>
<feature type="region of interest" description="Disordered" evidence="13">
    <location>
        <begin position="164"/>
        <end position="275"/>
    </location>
</feature>